<evidence type="ECO:0000256" key="1">
    <source>
        <dbReference type="SAM" id="MobiDB-lite"/>
    </source>
</evidence>
<evidence type="ECO:0000256" key="2">
    <source>
        <dbReference type="SAM" id="Phobius"/>
    </source>
</evidence>
<dbReference type="Proteomes" id="UP000799291">
    <property type="component" value="Unassembled WGS sequence"/>
</dbReference>
<feature type="region of interest" description="Disordered" evidence="1">
    <location>
        <begin position="83"/>
        <end position="115"/>
    </location>
</feature>
<feature type="transmembrane region" description="Helical" evidence="2">
    <location>
        <begin position="48"/>
        <end position="67"/>
    </location>
</feature>
<keyword evidence="2" id="KW-1133">Transmembrane helix</keyword>
<evidence type="ECO:0000313" key="3">
    <source>
        <dbReference type="EMBL" id="KAF2680893.1"/>
    </source>
</evidence>
<keyword evidence="2" id="KW-0812">Transmembrane</keyword>
<organism evidence="3 4">
    <name type="scientific">Lentithecium fluviatile CBS 122367</name>
    <dbReference type="NCBI Taxonomy" id="1168545"/>
    <lineage>
        <taxon>Eukaryota</taxon>
        <taxon>Fungi</taxon>
        <taxon>Dikarya</taxon>
        <taxon>Ascomycota</taxon>
        <taxon>Pezizomycotina</taxon>
        <taxon>Dothideomycetes</taxon>
        <taxon>Pleosporomycetidae</taxon>
        <taxon>Pleosporales</taxon>
        <taxon>Massarineae</taxon>
        <taxon>Lentitheciaceae</taxon>
        <taxon>Lentithecium</taxon>
    </lineage>
</organism>
<dbReference type="AlphaFoldDB" id="A0A6G1ISF5"/>
<protein>
    <submittedName>
        <fullName evidence="3">Uncharacterized protein</fullName>
    </submittedName>
</protein>
<keyword evidence="4" id="KW-1185">Reference proteome</keyword>
<feature type="compositionally biased region" description="Basic and acidic residues" evidence="1">
    <location>
        <begin position="98"/>
        <end position="115"/>
    </location>
</feature>
<name>A0A6G1ISF5_9PLEO</name>
<keyword evidence="2" id="KW-0472">Membrane</keyword>
<accession>A0A6G1ISF5</accession>
<reference evidence="3" key="1">
    <citation type="journal article" date="2020" name="Stud. Mycol.">
        <title>101 Dothideomycetes genomes: a test case for predicting lifestyles and emergence of pathogens.</title>
        <authorList>
            <person name="Haridas S."/>
            <person name="Albert R."/>
            <person name="Binder M."/>
            <person name="Bloem J."/>
            <person name="Labutti K."/>
            <person name="Salamov A."/>
            <person name="Andreopoulos B."/>
            <person name="Baker S."/>
            <person name="Barry K."/>
            <person name="Bills G."/>
            <person name="Bluhm B."/>
            <person name="Cannon C."/>
            <person name="Castanera R."/>
            <person name="Culley D."/>
            <person name="Daum C."/>
            <person name="Ezra D."/>
            <person name="Gonzalez J."/>
            <person name="Henrissat B."/>
            <person name="Kuo A."/>
            <person name="Liang C."/>
            <person name="Lipzen A."/>
            <person name="Lutzoni F."/>
            <person name="Magnuson J."/>
            <person name="Mondo S."/>
            <person name="Nolan M."/>
            <person name="Ohm R."/>
            <person name="Pangilinan J."/>
            <person name="Park H.-J."/>
            <person name="Ramirez L."/>
            <person name="Alfaro M."/>
            <person name="Sun H."/>
            <person name="Tritt A."/>
            <person name="Yoshinaga Y."/>
            <person name="Zwiers L.-H."/>
            <person name="Turgeon B."/>
            <person name="Goodwin S."/>
            <person name="Spatafora J."/>
            <person name="Crous P."/>
            <person name="Grigoriev I."/>
        </authorList>
    </citation>
    <scope>NUCLEOTIDE SEQUENCE</scope>
    <source>
        <strain evidence="3">CBS 122367</strain>
    </source>
</reference>
<proteinExistence type="predicted"/>
<gene>
    <name evidence="3" type="ORF">K458DRAFT_392557</name>
</gene>
<dbReference type="EMBL" id="MU005594">
    <property type="protein sequence ID" value="KAF2680893.1"/>
    <property type="molecule type" value="Genomic_DNA"/>
</dbReference>
<feature type="region of interest" description="Disordered" evidence="1">
    <location>
        <begin position="1"/>
        <end position="42"/>
    </location>
</feature>
<evidence type="ECO:0000313" key="4">
    <source>
        <dbReference type="Proteomes" id="UP000799291"/>
    </source>
</evidence>
<sequence>MHSPHIPGQTYNQRSHRLPTLSSLSLQTHGDPPTFDRRSDMPHPLSNWIPAVYLGMVCAALPVYGFLRYSKWDEDGERYHQERVKGMRELNNTKGRRRVEGGRERNGETERREKK</sequence>